<gene>
    <name evidence="2" type="ORF">PM10SUCC1_10210</name>
</gene>
<keyword evidence="1" id="KW-0732">Signal</keyword>
<dbReference type="EMBL" id="BSDY01000004">
    <property type="protein sequence ID" value="GLI55507.1"/>
    <property type="molecule type" value="Genomic_DNA"/>
</dbReference>
<proteinExistence type="predicted"/>
<organism evidence="2 3">
    <name type="scientific">Propionigenium maris DSM 9537</name>
    <dbReference type="NCBI Taxonomy" id="1123000"/>
    <lineage>
        <taxon>Bacteria</taxon>
        <taxon>Fusobacteriati</taxon>
        <taxon>Fusobacteriota</taxon>
        <taxon>Fusobacteriia</taxon>
        <taxon>Fusobacteriales</taxon>
        <taxon>Fusobacteriaceae</taxon>
        <taxon>Propionigenium</taxon>
    </lineage>
</organism>
<name>A0A9W6GJY1_9FUSO</name>
<evidence type="ECO:0000313" key="2">
    <source>
        <dbReference type="EMBL" id="GLI55507.1"/>
    </source>
</evidence>
<protein>
    <submittedName>
        <fullName evidence="2">Uncharacterized protein</fullName>
    </submittedName>
</protein>
<dbReference type="RefSeq" id="WP_281834024.1">
    <property type="nucleotide sequence ID" value="NZ_BSDY01000004.1"/>
</dbReference>
<feature type="chain" id="PRO_5040777803" evidence="1">
    <location>
        <begin position="20"/>
        <end position="135"/>
    </location>
</feature>
<accession>A0A9W6GJY1</accession>
<evidence type="ECO:0000256" key="1">
    <source>
        <dbReference type="SAM" id="SignalP"/>
    </source>
</evidence>
<dbReference type="AlphaFoldDB" id="A0A9W6GJY1"/>
<keyword evidence="3" id="KW-1185">Reference proteome</keyword>
<reference evidence="2" key="1">
    <citation type="submission" date="2022-12" db="EMBL/GenBank/DDBJ databases">
        <title>Reference genome sequencing for broad-spectrum identification of bacterial and archaeal isolates by mass spectrometry.</title>
        <authorList>
            <person name="Sekiguchi Y."/>
            <person name="Tourlousse D.M."/>
        </authorList>
    </citation>
    <scope>NUCLEOTIDE SEQUENCE</scope>
    <source>
        <strain evidence="2">10succ1</strain>
    </source>
</reference>
<sequence length="135" mass="15855">MKKTLLFIFILMTFNISEAAFTKTNNSHLAAENIYSFNFGKIKLENCLLNRKRGDYRKFQGVIENRGTTDLEWIELEFYFRDSNFNHGRYSLVSTEVIKKIPGRSHKEFKLRIPVGSIDGRDFKVKMSDYKIKGE</sequence>
<comment type="caution">
    <text evidence="2">The sequence shown here is derived from an EMBL/GenBank/DDBJ whole genome shotgun (WGS) entry which is preliminary data.</text>
</comment>
<dbReference type="Proteomes" id="UP001144471">
    <property type="component" value="Unassembled WGS sequence"/>
</dbReference>
<feature type="signal peptide" evidence="1">
    <location>
        <begin position="1"/>
        <end position="19"/>
    </location>
</feature>
<evidence type="ECO:0000313" key="3">
    <source>
        <dbReference type="Proteomes" id="UP001144471"/>
    </source>
</evidence>